<accession>A0A835XX14</accession>
<feature type="chain" id="PRO_5032270670" description="Protein kinase domain-containing protein" evidence="3">
    <location>
        <begin position="22"/>
        <end position="1695"/>
    </location>
</feature>
<dbReference type="PANTHER" id="PTHR44329">
    <property type="entry name" value="SERINE/THREONINE-PROTEIN KINASE TNNI3K-RELATED"/>
    <property type="match status" value="1"/>
</dbReference>
<feature type="signal peptide" evidence="3">
    <location>
        <begin position="1"/>
        <end position="21"/>
    </location>
</feature>
<dbReference type="EMBL" id="JAEHOE010000053">
    <property type="protein sequence ID" value="KAG2491430.1"/>
    <property type="molecule type" value="Genomic_DNA"/>
</dbReference>
<gene>
    <name evidence="5" type="ORF">HYH03_010217</name>
</gene>
<feature type="compositionally biased region" description="Low complexity" evidence="2">
    <location>
        <begin position="1208"/>
        <end position="1237"/>
    </location>
</feature>
<feature type="domain" description="Protein kinase" evidence="4">
    <location>
        <begin position="1011"/>
        <end position="1664"/>
    </location>
</feature>
<keyword evidence="3" id="KW-0732">Signal</keyword>
<feature type="compositionally biased region" description="Gly residues" evidence="2">
    <location>
        <begin position="800"/>
        <end position="809"/>
    </location>
</feature>
<keyword evidence="1" id="KW-0067">ATP-binding</keyword>
<dbReference type="OrthoDB" id="1741172at2759"/>
<sequence>MWLLSAALLMVASLWAVGSDAQLPDECAWRAESTAGVIGLHDCDINISSGGLALNASREPANWLSTDLLPRVQAPRLLLSNLTLRLPNCRALWALAADECTFRVSARWPSQGLQTGPGRLSYRRLVGVSSTALNTTLLCPQSDWAALIAAATPPLAPCGTALASTGAELAAALASLQLNHAAVLVTLTANITVPGQPSPQRMACGPNATIANAPTYLNDTETVVMPIYRNATVAGLASFNSKSPDAAGAAADFVPTELNMNLRRKVFGLRGWAAAAVAAGAPVSASRPVLALSDLMLVNSPPGPAGSWPAALPATLHSYLDVDRSGSAGPQMLALRTRAVLAPAELAWSGAWYARSVSLDVGVRDSATWFRDMAGPATVVMDADGNTSSLGRLYDYVYSYNGGLTAASLQTMPAQPDYDLWTDLPLLSPPSFAVAASAADLLSTLRAPWQGGPRAVLLLCNITLQADAWPQDGVPVSYPLILAGPSHGPPVWLNAAGMPLATLGSAPDSANTSKGNGGAGAASLRLLRLRLGPAPPAPLLQAAVAEVSAAAAADGGAWDESTGLQQWRSRCLTGQTSAATAPPLLSSVDKCVLELTQGEMAAVTSASLTHCARGSGASVGPSGPGCSLADSGGAGLPPGLRGLLLHLSNASGATNGSTGGNASLLSAPSPYAPYTPAVLNLTAVWLGGVALANSTALVVPTAASATADTPCDVAGLFAAATQLLQASAADPPAGAGSGDSSSSSNVGAIVGGVVGGCVGLALLALAAVWAVRRRRGGPAQAAADADAAKKAAAEAEAVETGGGGSGGSPGPSPDGACAAPPALPPPPPPIATATSAVALEATAAAATEVAAMPVPIPLASPAPVLVLGYGAGGTRGVEPGGVMAVPAASPRPALIASLPEADSGFSASFFGGQAQDVMADILLPGPPGRLPRPAGAAAAGAAEAGAGSHRSGGSAGEGSSGPAGGLHAAMAGQINEMMTTVKAAAIARVAAAGVGMSSGELEADPPSTQGRRGVKILGRGAYGVVYLGQWRGLPAAIKVMFFHAGDSSGRRERLAREVALTMQLDHAHIVPTYDFSIECLRGAHMPSLSEDSSPVYAALSGLSDADPLAAIQLRLVMQYCEGGTLRDALAAGLFHSPPAGLQGAASFEGSRRSSAEGTRPRPASASQQPSCPSPAPTAAAPLPSPSAAAASLLRTASASPALTPVAEEAAADATATAAAARPPTDSTTDPTRAASTPEVSPTEADPAAPASIGIAAKEPELASAASMPGLGFLTGGSLEPAGNMLLALVAARDMLQGLAYLHLRGVIHGDLTDNNVLVKAVQPVLTSQPATPTASRQLPTAAVGNGSGAGRYGNRPATASRGSPQCQEPLPLAPGGTTSMSADSSKSQVATASASVGTASGSTTCGLDVTTLQAVPALWGAAVKEMAAAAAGAGAVAAADGSAAGCRTPPASEAGGAASSCGGASTSCTTFNTLTTMTTATISTSALDNASLSVSGGPRTLVPVRSTAMALTVTAEAETVEVAAARQAQNAALVTSLLSRSFKIADFGLSAQLQGPSQTHLSNMVQGTPFFAAPEVVLSGHLSPASDVYSAGLVLWLLMHGTTLRAVRHLLPTAPYLPAAPNLLRATSPRLPPGAARLLRRCLAIEADRRPSATEALAGIETLLKEVAGPDLSRLLLGGVRREAMLGGTGGSAGH</sequence>
<evidence type="ECO:0000313" key="5">
    <source>
        <dbReference type="EMBL" id="KAG2491430.1"/>
    </source>
</evidence>
<feature type="compositionally biased region" description="Pro residues" evidence="2">
    <location>
        <begin position="821"/>
        <end position="830"/>
    </location>
</feature>
<dbReference type="PROSITE" id="PS00107">
    <property type="entry name" value="PROTEIN_KINASE_ATP"/>
    <property type="match status" value="1"/>
</dbReference>
<dbReference type="InterPro" id="IPR011009">
    <property type="entry name" value="Kinase-like_dom_sf"/>
</dbReference>
<dbReference type="Pfam" id="PF00069">
    <property type="entry name" value="Pkinase"/>
    <property type="match status" value="1"/>
</dbReference>
<dbReference type="GO" id="GO:0005524">
    <property type="term" value="F:ATP binding"/>
    <property type="evidence" value="ECO:0007669"/>
    <property type="project" value="UniProtKB-UniRule"/>
</dbReference>
<dbReference type="InterPro" id="IPR000719">
    <property type="entry name" value="Prot_kinase_dom"/>
</dbReference>
<proteinExistence type="predicted"/>
<dbReference type="Gene3D" id="1.10.510.10">
    <property type="entry name" value="Transferase(Phosphotransferase) domain 1"/>
    <property type="match status" value="3"/>
</dbReference>
<feature type="compositionally biased region" description="Gly residues" evidence="2">
    <location>
        <begin position="953"/>
        <end position="964"/>
    </location>
</feature>
<dbReference type="SUPFAM" id="SSF56112">
    <property type="entry name" value="Protein kinase-like (PK-like)"/>
    <property type="match status" value="1"/>
</dbReference>
<feature type="compositionally biased region" description="Low complexity" evidence="2">
    <location>
        <begin position="1160"/>
        <end position="1184"/>
    </location>
</feature>
<protein>
    <recommendedName>
        <fullName evidence="4">Protein kinase domain-containing protein</fullName>
    </recommendedName>
</protein>
<feature type="region of interest" description="Disordered" evidence="2">
    <location>
        <begin position="793"/>
        <end position="831"/>
    </location>
</feature>
<feature type="compositionally biased region" description="Polar residues" evidence="2">
    <location>
        <begin position="1376"/>
        <end position="1386"/>
    </location>
</feature>
<dbReference type="InterPro" id="IPR017441">
    <property type="entry name" value="Protein_kinase_ATP_BS"/>
</dbReference>
<organism evidence="5 6">
    <name type="scientific">Edaphochlamys debaryana</name>
    <dbReference type="NCBI Taxonomy" id="47281"/>
    <lineage>
        <taxon>Eukaryota</taxon>
        <taxon>Viridiplantae</taxon>
        <taxon>Chlorophyta</taxon>
        <taxon>core chlorophytes</taxon>
        <taxon>Chlorophyceae</taxon>
        <taxon>CS clade</taxon>
        <taxon>Chlamydomonadales</taxon>
        <taxon>Chlamydomonadales incertae sedis</taxon>
        <taxon>Edaphochlamys</taxon>
    </lineage>
</organism>
<feature type="region of interest" description="Disordered" evidence="2">
    <location>
        <begin position="1208"/>
        <end position="1248"/>
    </location>
</feature>
<feature type="binding site" evidence="1">
    <location>
        <position position="1038"/>
    </location>
    <ligand>
        <name>ATP</name>
        <dbReference type="ChEBI" id="CHEBI:30616"/>
    </ligand>
</feature>
<dbReference type="GO" id="GO:0004674">
    <property type="term" value="F:protein serine/threonine kinase activity"/>
    <property type="evidence" value="ECO:0007669"/>
    <property type="project" value="TreeGrafter"/>
</dbReference>
<feature type="region of interest" description="Disordered" evidence="2">
    <location>
        <begin position="1327"/>
        <end position="1386"/>
    </location>
</feature>
<keyword evidence="1" id="KW-0547">Nucleotide-binding</keyword>
<feature type="region of interest" description="Disordered" evidence="2">
    <location>
        <begin position="1142"/>
        <end position="1184"/>
    </location>
</feature>
<dbReference type="InterPro" id="IPR051681">
    <property type="entry name" value="Ser/Thr_Kinases-Pseudokinases"/>
</dbReference>
<evidence type="ECO:0000256" key="1">
    <source>
        <dbReference type="PROSITE-ProRule" id="PRU10141"/>
    </source>
</evidence>
<reference evidence="5" key="1">
    <citation type="journal article" date="2020" name="bioRxiv">
        <title>Comparative genomics of Chlamydomonas.</title>
        <authorList>
            <person name="Craig R.J."/>
            <person name="Hasan A.R."/>
            <person name="Ness R.W."/>
            <person name="Keightley P.D."/>
        </authorList>
    </citation>
    <scope>NUCLEOTIDE SEQUENCE</scope>
    <source>
        <strain evidence="5">CCAP 11/70</strain>
    </source>
</reference>
<evidence type="ECO:0000256" key="3">
    <source>
        <dbReference type="SAM" id="SignalP"/>
    </source>
</evidence>
<name>A0A835XX14_9CHLO</name>
<evidence type="ECO:0000256" key="2">
    <source>
        <dbReference type="SAM" id="MobiDB-lite"/>
    </source>
</evidence>
<feature type="compositionally biased region" description="Low complexity" evidence="2">
    <location>
        <begin position="931"/>
        <end position="952"/>
    </location>
</feature>
<evidence type="ECO:0000259" key="4">
    <source>
        <dbReference type="PROSITE" id="PS50011"/>
    </source>
</evidence>
<evidence type="ECO:0000313" key="6">
    <source>
        <dbReference type="Proteomes" id="UP000612055"/>
    </source>
</evidence>
<feature type="compositionally biased region" description="Polar residues" evidence="2">
    <location>
        <begin position="1327"/>
        <end position="1338"/>
    </location>
</feature>
<keyword evidence="6" id="KW-1185">Reference proteome</keyword>
<comment type="caution">
    <text evidence="5">The sequence shown here is derived from an EMBL/GenBank/DDBJ whole genome shotgun (WGS) entry which is preliminary data.</text>
</comment>
<dbReference type="PANTHER" id="PTHR44329:SF289">
    <property type="entry name" value="SERINE_THREONINE-PROTEIN KINASE VIK"/>
    <property type="match status" value="1"/>
</dbReference>
<dbReference type="Proteomes" id="UP000612055">
    <property type="component" value="Unassembled WGS sequence"/>
</dbReference>
<feature type="region of interest" description="Disordered" evidence="2">
    <location>
        <begin position="1442"/>
        <end position="1463"/>
    </location>
</feature>
<dbReference type="PROSITE" id="PS50011">
    <property type="entry name" value="PROTEIN_KINASE_DOM"/>
    <property type="match status" value="1"/>
</dbReference>
<feature type="region of interest" description="Disordered" evidence="2">
    <location>
        <begin position="925"/>
        <end position="964"/>
    </location>
</feature>